<proteinExistence type="inferred from homology"/>
<keyword evidence="3 4" id="KW-0732">Signal</keyword>
<dbReference type="Proteomes" id="UP000196053">
    <property type="component" value="Chromosome I"/>
</dbReference>
<feature type="chain" id="PRO_5038675933" description="Solute-binding protein family 5 domain-containing protein" evidence="4">
    <location>
        <begin position="22"/>
        <end position="535"/>
    </location>
</feature>
<accession>A0A0K8J5F0</accession>
<dbReference type="EMBL" id="LN879430">
    <property type="protein sequence ID" value="CUH92901.1"/>
    <property type="molecule type" value="Genomic_DNA"/>
</dbReference>
<sequence length="535" mass="59966">MLTKKLTKVLLLITVFTIALYGCSGDKEDTDKSKTPANGKLSFAEPVEAAKSEPTYGGSITVGITQDLDGLDPHKALSAGTKEVLFNIFEGLVKLDYNGNLVPAVAESYHISEDGMLYTFTLREGVKFHDGRLVTAQDIVYSIKRCAGMLEPKDPTVIVESALSVISDVTSIDEKTIEIRLKQVDTELLPYLACSIVPRDYDQLDTKPIGTGPFKFVSYTPLQNIVLEKNEEYYMEGVPYLDRVTFKISSNTDAAFMELQGGNIDILPYITDSQASKLPSGYHMESGPMNLIQGLFINNKVEPFDNKLVRQALCYGIDRQAVIDMVAGGRGDVIGTNMYPGFKKYYDESLVNTYPYNPEKAKELLKEAGYPHGFKFTITVPSNYQYHIDTAQVIVEQLKQIGITAQIQLIEWTSWKSDVYKGRNYETTVVGLAAELAPRQALARFYSDAENNFMNYINPEFDTLYKQGEIETAEDKKIQLYKQMQAMLTNDAVAVYIQDPHQMTAVSDKLGGYTYYPIYVQDMSLVYYKKGMESD</sequence>
<evidence type="ECO:0000256" key="2">
    <source>
        <dbReference type="ARBA" id="ARBA00022448"/>
    </source>
</evidence>
<reference evidence="7" key="1">
    <citation type="submission" date="2015-09" db="EMBL/GenBank/DDBJ databases">
        <authorList>
            <person name="Wibberg D."/>
        </authorList>
    </citation>
    <scope>NUCLEOTIDE SEQUENCE [LARGE SCALE GENOMIC DNA]</scope>
    <source>
        <strain evidence="7">SD1D</strain>
    </source>
</reference>
<dbReference type="KEGG" id="hsd:SD1D_1355"/>
<evidence type="ECO:0000313" key="6">
    <source>
        <dbReference type="EMBL" id="CUH92901.1"/>
    </source>
</evidence>
<evidence type="ECO:0000259" key="5">
    <source>
        <dbReference type="Pfam" id="PF00496"/>
    </source>
</evidence>
<dbReference type="AlphaFoldDB" id="A0A0K8J5F0"/>
<dbReference type="SUPFAM" id="SSF53850">
    <property type="entry name" value="Periplasmic binding protein-like II"/>
    <property type="match status" value="1"/>
</dbReference>
<gene>
    <name evidence="6" type="ORF">SD1D_1355</name>
</gene>
<dbReference type="InterPro" id="IPR039424">
    <property type="entry name" value="SBP_5"/>
</dbReference>
<dbReference type="PIRSF" id="PIRSF002741">
    <property type="entry name" value="MppA"/>
    <property type="match status" value="1"/>
</dbReference>
<dbReference type="GO" id="GO:0043190">
    <property type="term" value="C:ATP-binding cassette (ABC) transporter complex"/>
    <property type="evidence" value="ECO:0007669"/>
    <property type="project" value="InterPro"/>
</dbReference>
<dbReference type="Pfam" id="PF00496">
    <property type="entry name" value="SBP_bac_5"/>
    <property type="match status" value="1"/>
</dbReference>
<comment type="similarity">
    <text evidence="1">Belongs to the bacterial solute-binding protein 5 family.</text>
</comment>
<evidence type="ECO:0000313" key="7">
    <source>
        <dbReference type="Proteomes" id="UP000196053"/>
    </source>
</evidence>
<dbReference type="Gene3D" id="3.40.190.10">
    <property type="entry name" value="Periplasmic binding protein-like II"/>
    <property type="match status" value="1"/>
</dbReference>
<keyword evidence="2" id="KW-0813">Transport</keyword>
<dbReference type="PANTHER" id="PTHR30290">
    <property type="entry name" value="PERIPLASMIC BINDING COMPONENT OF ABC TRANSPORTER"/>
    <property type="match status" value="1"/>
</dbReference>
<evidence type="ECO:0000256" key="1">
    <source>
        <dbReference type="ARBA" id="ARBA00005695"/>
    </source>
</evidence>
<dbReference type="GO" id="GO:0015833">
    <property type="term" value="P:peptide transport"/>
    <property type="evidence" value="ECO:0007669"/>
    <property type="project" value="TreeGrafter"/>
</dbReference>
<dbReference type="GO" id="GO:1904680">
    <property type="term" value="F:peptide transmembrane transporter activity"/>
    <property type="evidence" value="ECO:0007669"/>
    <property type="project" value="TreeGrafter"/>
</dbReference>
<dbReference type="Gene3D" id="3.10.105.10">
    <property type="entry name" value="Dipeptide-binding Protein, Domain 3"/>
    <property type="match status" value="1"/>
</dbReference>
<feature type="signal peptide" evidence="4">
    <location>
        <begin position="1"/>
        <end position="21"/>
    </location>
</feature>
<evidence type="ECO:0000256" key="3">
    <source>
        <dbReference type="ARBA" id="ARBA00022729"/>
    </source>
</evidence>
<organism evidence="6 7">
    <name type="scientific">Herbinix luporum</name>
    <dbReference type="NCBI Taxonomy" id="1679721"/>
    <lineage>
        <taxon>Bacteria</taxon>
        <taxon>Bacillati</taxon>
        <taxon>Bacillota</taxon>
        <taxon>Clostridia</taxon>
        <taxon>Lachnospirales</taxon>
        <taxon>Lachnospiraceae</taxon>
        <taxon>Herbinix</taxon>
    </lineage>
</organism>
<dbReference type="PANTHER" id="PTHR30290:SF9">
    <property type="entry name" value="OLIGOPEPTIDE-BINDING PROTEIN APPA"/>
    <property type="match status" value="1"/>
</dbReference>
<dbReference type="GO" id="GO:0042597">
    <property type="term" value="C:periplasmic space"/>
    <property type="evidence" value="ECO:0007669"/>
    <property type="project" value="UniProtKB-ARBA"/>
</dbReference>
<dbReference type="RefSeq" id="WP_058258232.1">
    <property type="nucleotide sequence ID" value="NZ_LN879430.1"/>
</dbReference>
<keyword evidence="7" id="KW-1185">Reference proteome</keyword>
<dbReference type="InterPro" id="IPR030678">
    <property type="entry name" value="Peptide/Ni-bd"/>
</dbReference>
<name>A0A0K8J5F0_9FIRM</name>
<feature type="domain" description="Solute-binding protein family 5" evidence="5">
    <location>
        <begin position="101"/>
        <end position="450"/>
    </location>
</feature>
<evidence type="ECO:0000256" key="4">
    <source>
        <dbReference type="SAM" id="SignalP"/>
    </source>
</evidence>
<protein>
    <recommendedName>
        <fullName evidence="5">Solute-binding protein family 5 domain-containing protein</fullName>
    </recommendedName>
</protein>
<dbReference type="InterPro" id="IPR000914">
    <property type="entry name" value="SBP_5_dom"/>
</dbReference>
<dbReference type="OrthoDB" id="9772924at2"/>
<dbReference type="PROSITE" id="PS51257">
    <property type="entry name" value="PROKAR_LIPOPROTEIN"/>
    <property type="match status" value="1"/>
</dbReference>